<keyword evidence="1" id="KW-0812">Transmembrane</keyword>
<dbReference type="AlphaFoldDB" id="A0A2H0XZR4"/>
<evidence type="ECO:0000313" key="3">
    <source>
        <dbReference type="Proteomes" id="UP000231343"/>
    </source>
</evidence>
<feature type="transmembrane region" description="Helical" evidence="1">
    <location>
        <begin position="12"/>
        <end position="35"/>
    </location>
</feature>
<feature type="transmembrane region" description="Helical" evidence="1">
    <location>
        <begin position="47"/>
        <end position="69"/>
    </location>
</feature>
<keyword evidence="1" id="KW-1133">Transmembrane helix</keyword>
<sequence>MSVATKDKFWAATAYLFGVPALYLVLTRPVGVGFVGYHAKQAFYLWLYYALIGLGLKLFVHWIWLYWFVPGLETLSNLIFLAMFCYAAFCAGRVLMGRTF</sequence>
<protein>
    <submittedName>
        <fullName evidence="2">Uncharacterized protein</fullName>
    </submittedName>
</protein>
<name>A0A2H0XZR4_UNCSA</name>
<proteinExistence type="predicted"/>
<evidence type="ECO:0000256" key="1">
    <source>
        <dbReference type="SAM" id="Phobius"/>
    </source>
</evidence>
<accession>A0A2H0XZR4</accession>
<keyword evidence="1" id="KW-0472">Membrane</keyword>
<reference evidence="2 3" key="1">
    <citation type="submission" date="2017-09" db="EMBL/GenBank/DDBJ databases">
        <title>Depth-based differentiation of microbial function through sediment-hosted aquifers and enrichment of novel symbionts in the deep terrestrial subsurface.</title>
        <authorList>
            <person name="Probst A.J."/>
            <person name="Ladd B."/>
            <person name="Jarett J.K."/>
            <person name="Geller-Mcgrath D.E."/>
            <person name="Sieber C.M."/>
            <person name="Emerson J.B."/>
            <person name="Anantharaman K."/>
            <person name="Thomas B.C."/>
            <person name="Malmstrom R."/>
            <person name="Stieglmeier M."/>
            <person name="Klingl A."/>
            <person name="Woyke T."/>
            <person name="Ryan C.M."/>
            <person name="Banfield J.F."/>
        </authorList>
    </citation>
    <scope>NUCLEOTIDE SEQUENCE [LARGE SCALE GENOMIC DNA]</scope>
    <source>
        <strain evidence="2">CG08_land_8_20_14_0_20_45_16</strain>
    </source>
</reference>
<gene>
    <name evidence="2" type="ORF">COT42_02650</name>
</gene>
<organism evidence="2 3">
    <name type="scientific">Candidatus Saganbacteria bacterium CG08_land_8_20_14_0_20_45_16</name>
    <dbReference type="NCBI Taxonomy" id="2014293"/>
    <lineage>
        <taxon>Bacteria</taxon>
        <taxon>Bacillati</taxon>
        <taxon>Saganbacteria</taxon>
    </lineage>
</organism>
<feature type="transmembrane region" description="Helical" evidence="1">
    <location>
        <begin position="75"/>
        <end position="96"/>
    </location>
</feature>
<comment type="caution">
    <text evidence="2">The sequence shown here is derived from an EMBL/GenBank/DDBJ whole genome shotgun (WGS) entry which is preliminary data.</text>
</comment>
<evidence type="ECO:0000313" key="2">
    <source>
        <dbReference type="EMBL" id="PIS30618.1"/>
    </source>
</evidence>
<dbReference type="EMBL" id="PEYM01000052">
    <property type="protein sequence ID" value="PIS30618.1"/>
    <property type="molecule type" value="Genomic_DNA"/>
</dbReference>
<dbReference type="Proteomes" id="UP000231343">
    <property type="component" value="Unassembled WGS sequence"/>
</dbReference>